<evidence type="ECO:0000313" key="4">
    <source>
        <dbReference type="Proteomes" id="UP000001739"/>
    </source>
</evidence>
<feature type="region of interest" description="Disordered" evidence="1">
    <location>
        <begin position="1"/>
        <end position="22"/>
    </location>
</feature>
<dbReference type="AlphaFoldDB" id="B2TG21"/>
<gene>
    <name evidence="3" type="ordered locus">Bphyt_5540</name>
</gene>
<evidence type="ECO:0000256" key="1">
    <source>
        <dbReference type="SAM" id="MobiDB-lite"/>
    </source>
</evidence>
<dbReference type="Proteomes" id="UP000001739">
    <property type="component" value="Chromosome 2"/>
</dbReference>
<feature type="transmembrane region" description="Helical" evidence="2">
    <location>
        <begin position="37"/>
        <end position="59"/>
    </location>
</feature>
<proteinExistence type="predicted"/>
<accession>B2TG21</accession>
<dbReference type="STRING" id="398527.Bphyt_5540"/>
<dbReference type="RefSeq" id="WP_012427403.1">
    <property type="nucleotide sequence ID" value="NC_010676.1"/>
</dbReference>
<dbReference type="HOGENOM" id="CLU_2877174_0_0_4"/>
<dbReference type="KEGG" id="bpy:Bphyt_5540"/>
<organism evidence="3 4">
    <name type="scientific">Paraburkholderia phytofirmans (strain DSM 17436 / LMG 22146 / PsJN)</name>
    <name type="common">Burkholderia phytofirmans</name>
    <dbReference type="NCBI Taxonomy" id="398527"/>
    <lineage>
        <taxon>Bacteria</taxon>
        <taxon>Pseudomonadati</taxon>
        <taxon>Pseudomonadota</taxon>
        <taxon>Betaproteobacteria</taxon>
        <taxon>Burkholderiales</taxon>
        <taxon>Burkholderiaceae</taxon>
        <taxon>Paraburkholderia</taxon>
    </lineage>
</organism>
<name>B2TG21_PARPJ</name>
<dbReference type="EMBL" id="CP001053">
    <property type="protein sequence ID" value="ACD19895.1"/>
    <property type="molecule type" value="Genomic_DNA"/>
</dbReference>
<sequence length="63" mass="6672">MVHPKKHCGSAGPGHHDAHLQPYHQLSHMKESTLHNALIWIGAVIGVALVALLAIAGCYPDSA</sequence>
<protein>
    <submittedName>
        <fullName evidence="3">Uncharacterized protein</fullName>
    </submittedName>
</protein>
<keyword evidence="2" id="KW-0472">Membrane</keyword>
<keyword evidence="2" id="KW-1133">Transmembrane helix</keyword>
<evidence type="ECO:0000313" key="3">
    <source>
        <dbReference type="EMBL" id="ACD19895.1"/>
    </source>
</evidence>
<keyword evidence="2" id="KW-0812">Transmembrane</keyword>
<evidence type="ECO:0000256" key="2">
    <source>
        <dbReference type="SAM" id="Phobius"/>
    </source>
</evidence>
<reference evidence="3 4" key="1">
    <citation type="journal article" date="2011" name="J. Bacteriol.">
        <title>Complete genome sequence of the plant growth-promoting endophyte Burkholderia phytofirmans strain PsJN.</title>
        <authorList>
            <person name="Weilharter A."/>
            <person name="Mitter B."/>
            <person name="Shin M.V."/>
            <person name="Chain P.S."/>
            <person name="Nowak J."/>
            <person name="Sessitsch A."/>
        </authorList>
    </citation>
    <scope>NUCLEOTIDE SEQUENCE [LARGE SCALE GENOMIC DNA]</scope>
    <source>
        <strain evidence="4">DSM 17436 / LMG 22146 / PsJN</strain>
    </source>
</reference>